<protein>
    <recommendedName>
        <fullName evidence="3">Heterokaryon incompatibility domain-containing protein</fullName>
    </recommendedName>
</protein>
<keyword evidence="2" id="KW-1185">Reference proteome</keyword>
<sequence length="459" mass="51318">MADYYGNAYITVAAGSAGSGRDGFLNQRADINLLSCELEYSRPLQSNGESDDIASCARGTLHACLSSSSQIGPLTTRGWTFQEAVLSPRVILYSHKQVIWKCRRLESQEDGLMHLASGRTYCSPYNWPKSTESKNLNDNSTSSSAYQGNPQTKAKLFLDWYNLLRQYTTRKIGNPDDRMTAMAGIAQKMAVYLESKYIWGIWEADIIRGLLWRNGSGLGEALNSVPLQRANRRAPSWSWACVDGSIHVENYERTTKKYTDLGNLRAEVLETGAAEPIQWDPIRAMNDNIKSDRSHKLPVKGKLKRVQRSDEDFMQYQIKRRWLGTFWLPRRQKCLSVAALLEPIGQQETDLGQRKIVGIALFDSAADKTSQYDELCCLRLTVNLALLLISAPQSSRGESPSQASGGTAVSAHKKATTFPMGNRFEGSDKPKRKYARIGIALVEDEEWLNKGESEVVAII</sequence>
<dbReference type="PANTHER" id="PTHR33112:SF16">
    <property type="entry name" value="HETEROKARYON INCOMPATIBILITY DOMAIN-CONTAINING PROTEIN"/>
    <property type="match status" value="1"/>
</dbReference>
<dbReference type="OrthoDB" id="3935608at2759"/>
<dbReference type="PANTHER" id="PTHR33112">
    <property type="entry name" value="DOMAIN PROTEIN, PUTATIVE-RELATED"/>
    <property type="match status" value="1"/>
</dbReference>
<dbReference type="EMBL" id="ML991800">
    <property type="protein sequence ID" value="KAF2234267.1"/>
    <property type="molecule type" value="Genomic_DNA"/>
</dbReference>
<dbReference type="AlphaFoldDB" id="A0A6A6H8J5"/>
<accession>A0A6A6H8J5</accession>
<proteinExistence type="predicted"/>
<name>A0A6A6H8J5_VIRVR</name>
<evidence type="ECO:0000313" key="2">
    <source>
        <dbReference type="Proteomes" id="UP000800092"/>
    </source>
</evidence>
<organism evidence="1 2">
    <name type="scientific">Viridothelium virens</name>
    <name type="common">Speckled blister lichen</name>
    <name type="synonym">Trypethelium virens</name>
    <dbReference type="NCBI Taxonomy" id="1048519"/>
    <lineage>
        <taxon>Eukaryota</taxon>
        <taxon>Fungi</taxon>
        <taxon>Dikarya</taxon>
        <taxon>Ascomycota</taxon>
        <taxon>Pezizomycotina</taxon>
        <taxon>Dothideomycetes</taxon>
        <taxon>Dothideomycetes incertae sedis</taxon>
        <taxon>Trypetheliales</taxon>
        <taxon>Trypetheliaceae</taxon>
        <taxon>Viridothelium</taxon>
    </lineage>
</organism>
<evidence type="ECO:0008006" key="3">
    <source>
        <dbReference type="Google" id="ProtNLM"/>
    </source>
</evidence>
<evidence type="ECO:0000313" key="1">
    <source>
        <dbReference type="EMBL" id="KAF2234267.1"/>
    </source>
</evidence>
<dbReference type="Proteomes" id="UP000800092">
    <property type="component" value="Unassembled WGS sequence"/>
</dbReference>
<reference evidence="1" key="1">
    <citation type="journal article" date="2020" name="Stud. Mycol.">
        <title>101 Dothideomycetes genomes: a test case for predicting lifestyles and emergence of pathogens.</title>
        <authorList>
            <person name="Haridas S."/>
            <person name="Albert R."/>
            <person name="Binder M."/>
            <person name="Bloem J."/>
            <person name="Labutti K."/>
            <person name="Salamov A."/>
            <person name="Andreopoulos B."/>
            <person name="Baker S."/>
            <person name="Barry K."/>
            <person name="Bills G."/>
            <person name="Bluhm B."/>
            <person name="Cannon C."/>
            <person name="Castanera R."/>
            <person name="Culley D."/>
            <person name="Daum C."/>
            <person name="Ezra D."/>
            <person name="Gonzalez J."/>
            <person name="Henrissat B."/>
            <person name="Kuo A."/>
            <person name="Liang C."/>
            <person name="Lipzen A."/>
            <person name="Lutzoni F."/>
            <person name="Magnuson J."/>
            <person name="Mondo S."/>
            <person name="Nolan M."/>
            <person name="Ohm R."/>
            <person name="Pangilinan J."/>
            <person name="Park H.-J."/>
            <person name="Ramirez L."/>
            <person name="Alfaro M."/>
            <person name="Sun H."/>
            <person name="Tritt A."/>
            <person name="Yoshinaga Y."/>
            <person name="Zwiers L.-H."/>
            <person name="Turgeon B."/>
            <person name="Goodwin S."/>
            <person name="Spatafora J."/>
            <person name="Crous P."/>
            <person name="Grigoriev I."/>
        </authorList>
    </citation>
    <scope>NUCLEOTIDE SEQUENCE</scope>
    <source>
        <strain evidence="1">Tuck. ex Michener</strain>
    </source>
</reference>
<gene>
    <name evidence="1" type="ORF">EV356DRAFT_567379</name>
</gene>